<dbReference type="InterPro" id="IPR036938">
    <property type="entry name" value="PAP2/HPO_sf"/>
</dbReference>
<dbReference type="EMBL" id="GILB01004392">
    <property type="protein sequence ID" value="NUU84725.1"/>
    <property type="molecule type" value="Transcribed_RNA"/>
</dbReference>
<feature type="transmembrane region" description="Helical" evidence="8">
    <location>
        <begin position="121"/>
        <end position="142"/>
    </location>
</feature>
<evidence type="ECO:0000256" key="7">
    <source>
        <dbReference type="SAM" id="MobiDB-lite"/>
    </source>
</evidence>
<organism evidence="10">
    <name type="scientific">Populus davidiana</name>
    <dbReference type="NCBI Taxonomy" id="266767"/>
    <lineage>
        <taxon>Eukaryota</taxon>
        <taxon>Viridiplantae</taxon>
        <taxon>Streptophyta</taxon>
        <taxon>Embryophyta</taxon>
        <taxon>Tracheophyta</taxon>
        <taxon>Spermatophyta</taxon>
        <taxon>Magnoliopsida</taxon>
        <taxon>eudicotyledons</taxon>
        <taxon>Gunneridae</taxon>
        <taxon>Pentapetalae</taxon>
        <taxon>rosids</taxon>
        <taxon>fabids</taxon>
        <taxon>Malpighiales</taxon>
        <taxon>Salicaceae</taxon>
        <taxon>Saliceae</taxon>
        <taxon>Populus</taxon>
    </lineage>
</organism>
<feature type="transmembrane region" description="Helical" evidence="8">
    <location>
        <begin position="81"/>
        <end position="101"/>
    </location>
</feature>
<reference evidence="10" key="1">
    <citation type="submission" date="2020-03" db="EMBL/GenBank/DDBJ databases">
        <authorList>
            <person name="Zhang R."/>
        </authorList>
    </citation>
    <scope>NUCLEOTIDE SEQUENCE</scope>
</reference>
<keyword evidence="5 8" id="KW-1133">Transmembrane helix</keyword>
<keyword evidence="3 8" id="KW-0812">Transmembrane</keyword>
<dbReference type="GO" id="GO:0006644">
    <property type="term" value="P:phospholipid metabolic process"/>
    <property type="evidence" value="ECO:0007669"/>
    <property type="project" value="InterPro"/>
</dbReference>
<accession>A0A6M2EMP2</accession>
<evidence type="ECO:0000256" key="1">
    <source>
        <dbReference type="ARBA" id="ARBA00004141"/>
    </source>
</evidence>
<dbReference type="GO" id="GO:0016020">
    <property type="term" value="C:membrane"/>
    <property type="evidence" value="ECO:0007669"/>
    <property type="project" value="UniProtKB-SubCell"/>
</dbReference>
<dbReference type="PANTHER" id="PTHR10165">
    <property type="entry name" value="LIPID PHOSPHATE PHOSPHATASE"/>
    <property type="match status" value="1"/>
</dbReference>
<dbReference type="CDD" id="cd03390">
    <property type="entry name" value="PAP2_containing_1_like"/>
    <property type="match status" value="1"/>
</dbReference>
<sequence>MPFWDYESLSCFKNLKSVFQDATVNRLEINANACQSFSPIDLPLLENTSEECKMKEVRLGSGTHTVRSHGATVAKTHMHDWLMLVLLVVIEVVLYLTPPFYRYVGKDMMTDLRYPLLDNTVPAWAVPMYAVLLPVVIFLVVYYRRRDVYDLHHAILGLLFSILVTAVITDSIKNAVGRPRPDFFWRCFPDGKDVYDHLGNVICHGVKSIIKEGHKSFPSGHTSCSFAGLGFLSLYLSGKLKAFDCKGHVAKLCIVFLPILAACLVAISRVDDYWHHWQDVFAGGLLGLVVATFCYLQFFPPPYHPQGWGPYAYFQELESRASAQADATVNPLNARPMDSHVENQGDDKNGFLGLNPARDLTTTVEDVESGRR</sequence>
<dbReference type="SMART" id="SM00014">
    <property type="entry name" value="acidPPc"/>
    <property type="match status" value="1"/>
</dbReference>
<dbReference type="GO" id="GO:0046839">
    <property type="term" value="P:phospholipid dephosphorylation"/>
    <property type="evidence" value="ECO:0007669"/>
    <property type="project" value="TreeGrafter"/>
</dbReference>
<feature type="compositionally biased region" description="Basic and acidic residues" evidence="7">
    <location>
        <begin position="337"/>
        <end position="349"/>
    </location>
</feature>
<protein>
    <recommendedName>
        <fullName evidence="9">Phosphatidic acid phosphatase type 2/haloperoxidase domain-containing protein</fullName>
    </recommendedName>
</protein>
<feature type="region of interest" description="Disordered" evidence="7">
    <location>
        <begin position="335"/>
        <end position="372"/>
    </location>
</feature>
<feature type="transmembrane region" description="Helical" evidence="8">
    <location>
        <begin position="220"/>
        <end position="237"/>
    </location>
</feature>
<dbReference type="GO" id="GO:0008195">
    <property type="term" value="F:phosphatidate phosphatase activity"/>
    <property type="evidence" value="ECO:0007669"/>
    <property type="project" value="TreeGrafter"/>
</dbReference>
<dbReference type="InterPro" id="IPR000326">
    <property type="entry name" value="PAP2/HPO"/>
</dbReference>
<proteinExistence type="inferred from homology"/>
<dbReference type="InterPro" id="IPR043216">
    <property type="entry name" value="PAP-like"/>
</dbReference>
<evidence type="ECO:0000256" key="6">
    <source>
        <dbReference type="ARBA" id="ARBA00023136"/>
    </source>
</evidence>
<feature type="domain" description="Phosphatidic acid phosphatase type 2/haloperoxidase" evidence="9">
    <location>
        <begin position="155"/>
        <end position="295"/>
    </location>
</feature>
<feature type="transmembrane region" description="Helical" evidence="8">
    <location>
        <begin position="249"/>
        <end position="268"/>
    </location>
</feature>
<evidence type="ECO:0000256" key="5">
    <source>
        <dbReference type="ARBA" id="ARBA00022989"/>
    </source>
</evidence>
<feature type="transmembrane region" description="Helical" evidence="8">
    <location>
        <begin position="280"/>
        <end position="298"/>
    </location>
</feature>
<keyword evidence="6 8" id="KW-0472">Membrane</keyword>
<name>A0A6M2EMP2_9ROSI</name>
<dbReference type="AlphaFoldDB" id="A0A6M2EMP2"/>
<evidence type="ECO:0000313" key="10">
    <source>
        <dbReference type="EMBL" id="NUU84725.1"/>
    </source>
</evidence>
<dbReference type="SUPFAM" id="SSF48317">
    <property type="entry name" value="Acid phosphatase/Vanadium-dependent haloperoxidase"/>
    <property type="match status" value="1"/>
</dbReference>
<comment type="similarity">
    <text evidence="2">Belongs to the PA-phosphatase related phosphoesterase family.</text>
</comment>
<evidence type="ECO:0000256" key="4">
    <source>
        <dbReference type="ARBA" id="ARBA00022801"/>
    </source>
</evidence>
<keyword evidence="4" id="KW-0378">Hydrolase</keyword>
<dbReference type="FunFam" id="1.20.144.10:FF:000001">
    <property type="entry name" value="Lipid phosphate phosphatase 2"/>
    <property type="match status" value="1"/>
</dbReference>
<evidence type="ECO:0000259" key="9">
    <source>
        <dbReference type="SMART" id="SM00014"/>
    </source>
</evidence>
<dbReference type="Gene3D" id="1.20.144.10">
    <property type="entry name" value="Phosphatidic acid phosphatase type 2/haloperoxidase"/>
    <property type="match status" value="1"/>
</dbReference>
<dbReference type="Pfam" id="PF01569">
    <property type="entry name" value="PAP2"/>
    <property type="match status" value="1"/>
</dbReference>
<evidence type="ECO:0000256" key="3">
    <source>
        <dbReference type="ARBA" id="ARBA00022692"/>
    </source>
</evidence>
<feature type="transmembrane region" description="Helical" evidence="8">
    <location>
        <begin position="154"/>
        <end position="172"/>
    </location>
</feature>
<evidence type="ECO:0000256" key="2">
    <source>
        <dbReference type="ARBA" id="ARBA00008816"/>
    </source>
</evidence>
<comment type="subcellular location">
    <subcellularLocation>
        <location evidence="1">Membrane</location>
        <topology evidence="1">Multi-pass membrane protein</topology>
    </subcellularLocation>
</comment>
<evidence type="ECO:0000256" key="8">
    <source>
        <dbReference type="SAM" id="Phobius"/>
    </source>
</evidence>
<dbReference type="PANTHER" id="PTHR10165:SF203">
    <property type="entry name" value="LIPID PHOSPHATE PHOSPHATASE 3, CHLOROPLASTIC-RELATED"/>
    <property type="match status" value="1"/>
</dbReference>